<dbReference type="InterPro" id="IPR027417">
    <property type="entry name" value="P-loop_NTPase"/>
</dbReference>
<dbReference type="AlphaFoldDB" id="A0AAD5Q229"/>
<keyword evidence="4" id="KW-1185">Reference proteome</keyword>
<accession>A0AAD5Q229</accession>
<evidence type="ECO:0000313" key="3">
    <source>
        <dbReference type="EMBL" id="KAJ0392050.1"/>
    </source>
</evidence>
<dbReference type="Gene3D" id="3.40.50.300">
    <property type="entry name" value="P-loop containing nucleotide triphosphate hydrolases"/>
    <property type="match status" value="1"/>
</dbReference>
<feature type="compositionally biased region" description="Acidic residues" evidence="1">
    <location>
        <begin position="316"/>
        <end position="345"/>
    </location>
</feature>
<dbReference type="SUPFAM" id="SSF52540">
    <property type="entry name" value="P-loop containing nucleoside triphosphate hydrolases"/>
    <property type="match status" value="1"/>
</dbReference>
<gene>
    <name evidence="3" type="ORF">P43SY_007297</name>
</gene>
<dbReference type="Pfam" id="PF07683">
    <property type="entry name" value="CobW_C"/>
    <property type="match status" value="1"/>
</dbReference>
<dbReference type="Proteomes" id="UP001209570">
    <property type="component" value="Unassembled WGS sequence"/>
</dbReference>
<reference evidence="3" key="1">
    <citation type="submission" date="2021-12" db="EMBL/GenBank/DDBJ databases">
        <title>Prjna785345.</title>
        <authorList>
            <person name="Rujirawat T."/>
            <person name="Krajaejun T."/>
        </authorList>
    </citation>
    <scope>NUCLEOTIDE SEQUENCE</scope>
    <source>
        <strain evidence="3">Pi057C3</strain>
    </source>
</reference>
<dbReference type="PANTHER" id="PTHR43603">
    <property type="entry name" value="COBW DOMAIN-CONTAINING PROTEIN DDB_G0274527"/>
    <property type="match status" value="1"/>
</dbReference>
<dbReference type="Pfam" id="PF02492">
    <property type="entry name" value="cobW"/>
    <property type="match status" value="1"/>
</dbReference>
<dbReference type="CDD" id="cd03112">
    <property type="entry name" value="CobW-like"/>
    <property type="match status" value="1"/>
</dbReference>
<dbReference type="InterPro" id="IPR003495">
    <property type="entry name" value="CobW/HypB/UreG_nucleotide-bd"/>
</dbReference>
<evidence type="ECO:0000256" key="1">
    <source>
        <dbReference type="SAM" id="MobiDB-lite"/>
    </source>
</evidence>
<dbReference type="InterPro" id="IPR051927">
    <property type="entry name" value="Zn_Chap_cDPG_Synth"/>
</dbReference>
<dbReference type="EMBL" id="JAKCXM010000737">
    <property type="protein sequence ID" value="KAJ0392050.1"/>
    <property type="molecule type" value="Genomic_DNA"/>
</dbReference>
<proteinExistence type="predicted"/>
<dbReference type="PANTHER" id="PTHR43603:SF1">
    <property type="entry name" value="ZINC-REGULATED GTPASE METALLOPROTEIN ACTIVATOR 1"/>
    <property type="match status" value="1"/>
</dbReference>
<comment type="caution">
    <text evidence="3">The sequence shown here is derived from an EMBL/GenBank/DDBJ whole genome shotgun (WGS) entry which is preliminary data.</text>
</comment>
<feature type="region of interest" description="Disordered" evidence="1">
    <location>
        <begin position="308"/>
        <end position="345"/>
    </location>
</feature>
<evidence type="ECO:0000259" key="2">
    <source>
        <dbReference type="SMART" id="SM00833"/>
    </source>
</evidence>
<dbReference type="SUPFAM" id="SSF90002">
    <property type="entry name" value="Hypothetical protein YjiA, C-terminal domain"/>
    <property type="match status" value="1"/>
</dbReference>
<sequence length="502" mass="56664">MSPSSSASETLIPVTLLSGFLGSGKTTLLQHILHTKDHKLRVAVIVNDMGAVNIDANLVAKSGVLQRNEQLVRLENGCICCTLRVDLLEEIAKIAEAGEVDYIVIESSGISEPMQVAETFAFELPPHDESGGSKTSHEHLPLLKDIARLDTCVTVVDASNFFHVFEDPRMLMQLEEHRDELPEQDTRTLTDLLVDQLEFADVVIINKTDLAPVREVDAIDRVVRKFNPQARILRATNGRIDPKEILGTQLFSFERAQANEGWLESLTTPHVPETVEYGIASFLYSARRPFHPHRLCELIQTSFVIVESPELPPPQMDDEHEDEEEKEEVIEEDTDDADAEDDDEAMEDAVQPLDDATVKERLRGKQQGVFKNLLRSKGVFWLATRPKNYGTWSQAGLYCTMANGGMWIADYPEKRRTRSMKELPNYDELMALEFGDRGQEIVFIGRFGAGTGEIDAIRSALDRCLLSDEELASYRQLDVGDWEDPFEPWSFYEFDDDTDMEL</sequence>
<protein>
    <recommendedName>
        <fullName evidence="2">CobW C-terminal domain-containing protein</fullName>
    </recommendedName>
</protein>
<organism evidence="3 4">
    <name type="scientific">Pythium insidiosum</name>
    <name type="common">Pythiosis disease agent</name>
    <dbReference type="NCBI Taxonomy" id="114742"/>
    <lineage>
        <taxon>Eukaryota</taxon>
        <taxon>Sar</taxon>
        <taxon>Stramenopiles</taxon>
        <taxon>Oomycota</taxon>
        <taxon>Peronosporomycetes</taxon>
        <taxon>Pythiales</taxon>
        <taxon>Pythiaceae</taxon>
        <taxon>Pythium</taxon>
    </lineage>
</organism>
<name>A0AAD5Q229_PYTIN</name>
<dbReference type="SMART" id="SM00833">
    <property type="entry name" value="CobW_C"/>
    <property type="match status" value="1"/>
</dbReference>
<evidence type="ECO:0000313" key="4">
    <source>
        <dbReference type="Proteomes" id="UP001209570"/>
    </source>
</evidence>
<feature type="domain" description="CobW C-terminal" evidence="2">
    <location>
        <begin position="279"/>
        <end position="465"/>
    </location>
</feature>
<dbReference type="InterPro" id="IPR011629">
    <property type="entry name" value="CobW-like_C"/>
</dbReference>